<evidence type="ECO:0000313" key="1">
    <source>
        <dbReference type="EMBL" id="MBZ9778995.1"/>
    </source>
</evidence>
<proteinExistence type="predicted"/>
<evidence type="ECO:0000313" key="2">
    <source>
        <dbReference type="Proteomes" id="UP001199314"/>
    </source>
</evidence>
<sequence>MLNNGKDDKFSESPEKLIVSVTSNIEELENLMVKILTTFEDIQKELSEPLPIYIQLNGRKEILPPPPSFK</sequence>
<reference evidence="2" key="1">
    <citation type="submission" date="2023-07" db="EMBL/GenBank/DDBJ databases">
        <title>Novel species isolated from saline lakes on Tibetan Plateau.</title>
        <authorList>
            <person name="Lu H."/>
        </authorList>
    </citation>
    <scope>NUCLEOTIDE SEQUENCE [LARGE SCALE GENOMIC DNA]</scope>
    <source>
        <strain evidence="2">CAK8W</strain>
    </source>
</reference>
<dbReference type="RefSeq" id="WP_224461343.1">
    <property type="nucleotide sequence ID" value="NZ_JAIQZE010000008.1"/>
</dbReference>
<comment type="caution">
    <text evidence="1">The sequence shown here is derived from an EMBL/GenBank/DDBJ whole genome shotgun (WGS) entry which is preliminary data.</text>
</comment>
<organism evidence="1 2">
    <name type="scientific">Psychroflexus longus</name>
    <dbReference type="NCBI Taxonomy" id="2873596"/>
    <lineage>
        <taxon>Bacteria</taxon>
        <taxon>Pseudomonadati</taxon>
        <taxon>Bacteroidota</taxon>
        <taxon>Flavobacteriia</taxon>
        <taxon>Flavobacteriales</taxon>
        <taxon>Flavobacteriaceae</taxon>
        <taxon>Psychroflexus</taxon>
    </lineage>
</organism>
<protein>
    <submittedName>
        <fullName evidence="1">Uncharacterized protein</fullName>
    </submittedName>
</protein>
<dbReference type="EMBL" id="JAIQZE010000008">
    <property type="protein sequence ID" value="MBZ9778995.1"/>
    <property type="molecule type" value="Genomic_DNA"/>
</dbReference>
<dbReference type="Proteomes" id="UP001199314">
    <property type="component" value="Unassembled WGS sequence"/>
</dbReference>
<gene>
    <name evidence="1" type="ORF">LB452_08675</name>
</gene>
<keyword evidence="2" id="KW-1185">Reference proteome</keyword>
<accession>A0ABS7XJ43</accession>
<name>A0ABS7XJ43_9FLAO</name>